<dbReference type="RefSeq" id="WP_147704963.1">
    <property type="nucleotide sequence ID" value="NZ_VDUY01000005.1"/>
</dbReference>
<feature type="transmembrane region" description="Helical" evidence="5">
    <location>
        <begin position="349"/>
        <end position="369"/>
    </location>
</feature>
<dbReference type="InterPro" id="IPR050598">
    <property type="entry name" value="AminoAcid_Transporter"/>
</dbReference>
<feature type="transmembrane region" description="Helical" evidence="5">
    <location>
        <begin position="45"/>
        <end position="69"/>
    </location>
</feature>
<proteinExistence type="predicted"/>
<comment type="subcellular location">
    <subcellularLocation>
        <location evidence="1">Membrane</location>
        <topology evidence="1">Multi-pass membrane protein</topology>
    </subcellularLocation>
</comment>
<dbReference type="GO" id="GO:0016020">
    <property type="term" value="C:membrane"/>
    <property type="evidence" value="ECO:0007669"/>
    <property type="project" value="UniProtKB-SubCell"/>
</dbReference>
<keyword evidence="4 5" id="KW-0472">Membrane</keyword>
<gene>
    <name evidence="6" type="ORF">FHP08_13300</name>
</gene>
<evidence type="ECO:0000313" key="7">
    <source>
        <dbReference type="Proteomes" id="UP000321548"/>
    </source>
</evidence>
<dbReference type="EMBL" id="VDUY01000005">
    <property type="protein sequence ID" value="TXL64714.1"/>
    <property type="molecule type" value="Genomic_DNA"/>
</dbReference>
<sequence length="473" mass="48979">MAPPGPDPQQTLSLRHAIAIIVGIVIGAGIFKAPSLVAQFTGSPGWMFAAWAGGALVSLIGALCYAELAAAWPHAGGDYHFLHRAYGRRVAFLFAWARFSVITTGSIALLAFVFGDYMSQILRLGPFSEALWAALAVIALTWVNLRGIQTGARTQAWLTLAEVLGLLLIVVAGLWLFVGGDGAAAGAAASGAEAAAGATDGASGDASGASGGAPSPAAFGLAMVFVLLTYGGWNEAAYLSAELKDSRRNMLRALVGSIAIIAALYLLVNWAYLHGLGIGGMAESKAVAADLLGVAFGRAGETLISVMVAVAALTSINATMIVGARTNFAVGRDWPALAALGHWHPGRGVPVNALLAQSGFALALVLLGSGTRGGFQTMVDYTAPVFWTFFLLCTIALIVLRVREPHTERPFRVPLYPLLPLAFAAVCAYMLWSSLAYVQVGALVGVGVLVLGALLLWAIDALGRRGARASHSA</sequence>
<dbReference type="Gene3D" id="1.20.1740.10">
    <property type="entry name" value="Amino acid/polyamine transporter I"/>
    <property type="match status" value="1"/>
</dbReference>
<dbReference type="PANTHER" id="PTHR11785:SF512">
    <property type="entry name" value="SOBREMESA, ISOFORM B"/>
    <property type="match status" value="1"/>
</dbReference>
<keyword evidence="7" id="KW-1185">Reference proteome</keyword>
<evidence type="ECO:0000256" key="2">
    <source>
        <dbReference type="ARBA" id="ARBA00022692"/>
    </source>
</evidence>
<keyword evidence="2 5" id="KW-0812">Transmembrane</keyword>
<evidence type="ECO:0000313" key="6">
    <source>
        <dbReference type="EMBL" id="TXL64714.1"/>
    </source>
</evidence>
<feature type="transmembrane region" description="Helical" evidence="5">
    <location>
        <begin position="217"/>
        <end position="239"/>
    </location>
</feature>
<protein>
    <submittedName>
        <fullName evidence="6">Amino acid permease</fullName>
    </submittedName>
</protein>
<dbReference type="InterPro" id="IPR002293">
    <property type="entry name" value="AA/rel_permease1"/>
</dbReference>
<keyword evidence="3 5" id="KW-1133">Transmembrane helix</keyword>
<feature type="transmembrane region" description="Helical" evidence="5">
    <location>
        <begin position="381"/>
        <end position="402"/>
    </location>
</feature>
<reference evidence="6 7" key="1">
    <citation type="submission" date="2019-06" db="EMBL/GenBank/DDBJ databases">
        <title>Quisquiliibacterium sp. nov., isolated from a maize field.</title>
        <authorList>
            <person name="Lin S.-Y."/>
            <person name="Tsai C.-F."/>
            <person name="Young C.-C."/>
        </authorList>
    </citation>
    <scope>NUCLEOTIDE SEQUENCE [LARGE SCALE GENOMIC DNA]</scope>
    <source>
        <strain evidence="6 7">CC-CFT501</strain>
    </source>
</reference>
<feature type="transmembrane region" description="Helical" evidence="5">
    <location>
        <begin position="303"/>
        <end position="328"/>
    </location>
</feature>
<name>A0A5C8NU74_9BURK</name>
<feature type="transmembrane region" description="Helical" evidence="5">
    <location>
        <begin position="414"/>
        <end position="432"/>
    </location>
</feature>
<dbReference type="PANTHER" id="PTHR11785">
    <property type="entry name" value="AMINO ACID TRANSPORTER"/>
    <property type="match status" value="1"/>
</dbReference>
<feature type="transmembrane region" description="Helical" evidence="5">
    <location>
        <begin position="12"/>
        <end position="33"/>
    </location>
</feature>
<feature type="transmembrane region" description="Helical" evidence="5">
    <location>
        <begin position="157"/>
        <end position="178"/>
    </location>
</feature>
<evidence type="ECO:0000256" key="1">
    <source>
        <dbReference type="ARBA" id="ARBA00004141"/>
    </source>
</evidence>
<dbReference type="OrthoDB" id="9804700at2"/>
<feature type="transmembrane region" description="Helical" evidence="5">
    <location>
        <begin position="438"/>
        <end position="459"/>
    </location>
</feature>
<comment type="caution">
    <text evidence="6">The sequence shown here is derived from an EMBL/GenBank/DDBJ whole genome shotgun (WGS) entry which is preliminary data.</text>
</comment>
<evidence type="ECO:0000256" key="4">
    <source>
        <dbReference type="ARBA" id="ARBA00023136"/>
    </source>
</evidence>
<accession>A0A5C8NU74</accession>
<dbReference type="GO" id="GO:0015179">
    <property type="term" value="F:L-amino acid transmembrane transporter activity"/>
    <property type="evidence" value="ECO:0007669"/>
    <property type="project" value="TreeGrafter"/>
</dbReference>
<evidence type="ECO:0000256" key="5">
    <source>
        <dbReference type="SAM" id="Phobius"/>
    </source>
</evidence>
<feature type="transmembrane region" description="Helical" evidence="5">
    <location>
        <begin position="127"/>
        <end position="145"/>
    </location>
</feature>
<dbReference type="Proteomes" id="UP000321548">
    <property type="component" value="Unassembled WGS sequence"/>
</dbReference>
<feature type="transmembrane region" description="Helical" evidence="5">
    <location>
        <begin position="90"/>
        <end position="115"/>
    </location>
</feature>
<organism evidence="6 7">
    <name type="scientific">Zeimonas arvi</name>
    <dbReference type="NCBI Taxonomy" id="2498847"/>
    <lineage>
        <taxon>Bacteria</taxon>
        <taxon>Pseudomonadati</taxon>
        <taxon>Pseudomonadota</taxon>
        <taxon>Betaproteobacteria</taxon>
        <taxon>Burkholderiales</taxon>
        <taxon>Burkholderiaceae</taxon>
        <taxon>Zeimonas</taxon>
    </lineage>
</organism>
<dbReference type="Pfam" id="PF13520">
    <property type="entry name" value="AA_permease_2"/>
    <property type="match status" value="1"/>
</dbReference>
<dbReference type="PIRSF" id="PIRSF006060">
    <property type="entry name" value="AA_transporter"/>
    <property type="match status" value="1"/>
</dbReference>
<dbReference type="AlphaFoldDB" id="A0A5C8NU74"/>
<evidence type="ECO:0000256" key="3">
    <source>
        <dbReference type="ARBA" id="ARBA00022989"/>
    </source>
</evidence>
<feature type="transmembrane region" description="Helical" evidence="5">
    <location>
        <begin position="251"/>
        <end position="272"/>
    </location>
</feature>